<feature type="domain" description="DUF2510" evidence="1">
    <location>
        <begin position="54"/>
        <end position="75"/>
    </location>
</feature>
<sequence>MGTGPEAGWYDDGSGKQRWWDGSRWTRDYIDLSEPAIELRADAGPPVTGSAGQGWYDDGRGRQRWWDGTRWTDAAKFSGQERSFAGIVVDGRWMHFGALSEPAAGAQASSETGSVLLKRGLLGKPATARILFGPGGQITPRLLPRSVQAAATYLFVEVAGQVWLAPVPAGQEAEARQFATWINAVSEHYRYR</sequence>
<accession>A0ABV5T0X8</accession>
<reference evidence="2 3" key="1">
    <citation type="submission" date="2024-09" db="EMBL/GenBank/DDBJ databases">
        <authorList>
            <person name="Sun Q."/>
            <person name="Mori K."/>
        </authorList>
    </citation>
    <scope>NUCLEOTIDE SEQUENCE [LARGE SCALE GENOMIC DNA]</scope>
    <source>
        <strain evidence="2 3">JCM 1342</strain>
    </source>
</reference>
<dbReference type="RefSeq" id="WP_344713059.1">
    <property type="nucleotide sequence ID" value="NZ_BAAAWH010000001.1"/>
</dbReference>
<dbReference type="Pfam" id="PF10708">
    <property type="entry name" value="DUF2510"/>
    <property type="match status" value="2"/>
</dbReference>
<evidence type="ECO:0000313" key="2">
    <source>
        <dbReference type="EMBL" id="MFB9646272.1"/>
    </source>
</evidence>
<dbReference type="InterPro" id="IPR018929">
    <property type="entry name" value="DUF2510"/>
</dbReference>
<proteinExistence type="predicted"/>
<dbReference type="EMBL" id="JBHMBE010000003">
    <property type="protein sequence ID" value="MFB9646272.1"/>
    <property type="molecule type" value="Genomic_DNA"/>
</dbReference>
<name>A0ABV5T0X8_9MICO</name>
<keyword evidence="3" id="KW-1185">Reference proteome</keyword>
<organism evidence="2 3">
    <name type="scientific">Microbacterium terregens</name>
    <dbReference type="NCBI Taxonomy" id="69363"/>
    <lineage>
        <taxon>Bacteria</taxon>
        <taxon>Bacillati</taxon>
        <taxon>Actinomycetota</taxon>
        <taxon>Actinomycetes</taxon>
        <taxon>Micrococcales</taxon>
        <taxon>Microbacteriaceae</taxon>
        <taxon>Microbacterium</taxon>
    </lineage>
</organism>
<dbReference type="Proteomes" id="UP001589611">
    <property type="component" value="Unassembled WGS sequence"/>
</dbReference>
<gene>
    <name evidence="2" type="ORF">ACFFPJ_10725</name>
</gene>
<protein>
    <submittedName>
        <fullName evidence="2">DUF2510 domain-containing protein</fullName>
    </submittedName>
</protein>
<evidence type="ECO:0000259" key="1">
    <source>
        <dbReference type="Pfam" id="PF10708"/>
    </source>
</evidence>
<evidence type="ECO:0000313" key="3">
    <source>
        <dbReference type="Proteomes" id="UP001589611"/>
    </source>
</evidence>
<feature type="domain" description="DUF2510" evidence="1">
    <location>
        <begin position="7"/>
        <end position="30"/>
    </location>
</feature>
<comment type="caution">
    <text evidence="2">The sequence shown here is derived from an EMBL/GenBank/DDBJ whole genome shotgun (WGS) entry which is preliminary data.</text>
</comment>